<evidence type="ECO:0008006" key="4">
    <source>
        <dbReference type="Google" id="ProtNLM"/>
    </source>
</evidence>
<dbReference type="Pfam" id="PF07963">
    <property type="entry name" value="N_methyl"/>
    <property type="match status" value="1"/>
</dbReference>
<proteinExistence type="predicted"/>
<accession>A0A2G9YUT6</accession>
<evidence type="ECO:0000256" key="1">
    <source>
        <dbReference type="SAM" id="Phobius"/>
    </source>
</evidence>
<protein>
    <recommendedName>
        <fullName evidence="4">Prepilin-type N-terminal cleavage/methylation domain-containing protein</fullName>
    </recommendedName>
</protein>
<dbReference type="EMBL" id="PCRO01000012">
    <property type="protein sequence ID" value="PIP23015.1"/>
    <property type="molecule type" value="Genomic_DNA"/>
</dbReference>
<sequence>MKVKNGFTLIEALAYMAVLALIISAILPFFLWAVHINAKSNAVREVSDNIRRSMETITYEIKEAKGVYSLTSVFSSDSGQLSLETAHFLPAGEEASYIDFYLCGSQICLKEESQSPIAITSNKVKVTKLEFIPLFISSDISSIQVIIGLEYDAPANHPEYKDSEILTSSASLRN</sequence>
<reference evidence="2 3" key="1">
    <citation type="submission" date="2017-09" db="EMBL/GenBank/DDBJ databases">
        <title>Depth-based differentiation of microbial function through sediment-hosted aquifers and enrichment of novel symbionts in the deep terrestrial subsurface.</title>
        <authorList>
            <person name="Probst A.J."/>
            <person name="Ladd B."/>
            <person name="Jarett J.K."/>
            <person name="Geller-Mcgrath D.E."/>
            <person name="Sieber C.M."/>
            <person name="Emerson J.B."/>
            <person name="Anantharaman K."/>
            <person name="Thomas B.C."/>
            <person name="Malmstrom R."/>
            <person name="Stieglmeier M."/>
            <person name="Klingl A."/>
            <person name="Woyke T."/>
            <person name="Ryan C.M."/>
            <person name="Banfield J.F."/>
        </authorList>
    </citation>
    <scope>NUCLEOTIDE SEQUENCE [LARGE SCALE GENOMIC DNA]</scope>
    <source>
        <strain evidence="2">CG23_combo_of_CG06-09_8_20_14_all_39_17</strain>
    </source>
</reference>
<keyword evidence="1" id="KW-1133">Transmembrane helix</keyword>
<keyword evidence="1" id="KW-0812">Transmembrane</keyword>
<dbReference type="Proteomes" id="UP000229976">
    <property type="component" value="Unassembled WGS sequence"/>
</dbReference>
<comment type="caution">
    <text evidence="2">The sequence shown here is derived from an EMBL/GenBank/DDBJ whole genome shotgun (WGS) entry which is preliminary data.</text>
</comment>
<dbReference type="InterPro" id="IPR012902">
    <property type="entry name" value="N_methyl_site"/>
</dbReference>
<evidence type="ECO:0000313" key="2">
    <source>
        <dbReference type="EMBL" id="PIP23015.1"/>
    </source>
</evidence>
<name>A0A2G9YUT6_9BACT</name>
<evidence type="ECO:0000313" key="3">
    <source>
        <dbReference type="Proteomes" id="UP000229976"/>
    </source>
</evidence>
<keyword evidence="1" id="KW-0472">Membrane</keyword>
<feature type="transmembrane region" description="Helical" evidence="1">
    <location>
        <begin position="12"/>
        <end position="34"/>
    </location>
</feature>
<organism evidence="2 3">
    <name type="scientific">Candidatus Nealsonbacteria bacterium CG23_combo_of_CG06-09_8_20_14_all_39_17</name>
    <dbReference type="NCBI Taxonomy" id="1974722"/>
    <lineage>
        <taxon>Bacteria</taxon>
        <taxon>Candidatus Nealsoniibacteriota</taxon>
    </lineage>
</organism>
<dbReference type="AlphaFoldDB" id="A0A2G9YUT6"/>
<gene>
    <name evidence="2" type="ORF">COX37_00895</name>
</gene>